<gene>
    <name evidence="8" type="ORF">FA10DRAFT_253566</name>
</gene>
<keyword evidence="5" id="KW-0326">Glycosidase</keyword>
<feature type="domain" description="Glycoside hydrolase family 5" evidence="7">
    <location>
        <begin position="48"/>
        <end position="465"/>
    </location>
</feature>
<reference evidence="8 9" key="1">
    <citation type="journal article" date="2018" name="Mol. Biol. Evol.">
        <title>Broad Genomic Sampling Reveals a Smut Pathogenic Ancestry of the Fungal Clade Ustilaginomycotina.</title>
        <authorList>
            <person name="Kijpornyongpan T."/>
            <person name="Mondo S.J."/>
            <person name="Barry K."/>
            <person name="Sandor L."/>
            <person name="Lee J."/>
            <person name="Lipzen A."/>
            <person name="Pangilinan J."/>
            <person name="LaButti K."/>
            <person name="Hainaut M."/>
            <person name="Henrissat B."/>
            <person name="Grigoriev I.V."/>
            <person name="Spatafora J.W."/>
            <person name="Aime M.C."/>
        </authorList>
    </citation>
    <scope>NUCLEOTIDE SEQUENCE [LARGE SCALE GENOMIC DNA]</scope>
    <source>
        <strain evidence="8 9">MCA 4198</strain>
    </source>
</reference>
<dbReference type="OrthoDB" id="406631at2759"/>
<evidence type="ECO:0000256" key="4">
    <source>
        <dbReference type="ARBA" id="ARBA00022801"/>
    </source>
</evidence>
<keyword evidence="6" id="KW-0732">Signal</keyword>
<evidence type="ECO:0000259" key="7">
    <source>
        <dbReference type="Pfam" id="PF26410"/>
    </source>
</evidence>
<proteinExistence type="inferred from homology"/>
<evidence type="ECO:0000313" key="8">
    <source>
        <dbReference type="EMBL" id="PWN89404.1"/>
    </source>
</evidence>
<dbReference type="STRING" id="215250.A0A316YKR6"/>
<dbReference type="Pfam" id="PF26410">
    <property type="entry name" value="GH5_mannosidase"/>
    <property type="match status" value="1"/>
</dbReference>
<accession>A0A316YKR6</accession>
<dbReference type="InterPro" id="IPR017853">
    <property type="entry name" value="GH"/>
</dbReference>
<comment type="similarity">
    <text evidence="2">Belongs to the glycosyl hydrolase 5 (cellulase A) family.</text>
</comment>
<evidence type="ECO:0000256" key="5">
    <source>
        <dbReference type="ARBA" id="ARBA00023295"/>
    </source>
</evidence>
<dbReference type="GO" id="GO:0016985">
    <property type="term" value="F:mannan endo-1,4-beta-mannosidase activity"/>
    <property type="evidence" value="ECO:0007669"/>
    <property type="project" value="UniProtKB-EC"/>
</dbReference>
<evidence type="ECO:0000256" key="6">
    <source>
        <dbReference type="SAM" id="SignalP"/>
    </source>
</evidence>
<feature type="signal peptide" evidence="6">
    <location>
        <begin position="1"/>
        <end position="19"/>
    </location>
</feature>
<dbReference type="EMBL" id="KZ819637">
    <property type="protein sequence ID" value="PWN89404.1"/>
    <property type="molecule type" value="Genomic_DNA"/>
</dbReference>
<dbReference type="RefSeq" id="XP_025376602.1">
    <property type="nucleotide sequence ID" value="XM_025519695.1"/>
</dbReference>
<dbReference type="AlphaFoldDB" id="A0A316YKR6"/>
<dbReference type="InParanoid" id="A0A316YKR6"/>
<evidence type="ECO:0000313" key="9">
    <source>
        <dbReference type="Proteomes" id="UP000245768"/>
    </source>
</evidence>
<keyword evidence="9" id="KW-1185">Reference proteome</keyword>
<dbReference type="SUPFAM" id="SSF51445">
    <property type="entry name" value="(Trans)glycosidases"/>
    <property type="match status" value="1"/>
</dbReference>
<comment type="catalytic activity">
    <reaction evidence="1">
        <text>Random hydrolysis of (1-&gt;4)-beta-D-mannosidic linkages in mannans, galactomannans and glucomannans.</text>
        <dbReference type="EC" id="3.2.1.78"/>
    </reaction>
</comment>
<dbReference type="PROSITE" id="PS51257">
    <property type="entry name" value="PROKAR_LIPOPROTEIN"/>
    <property type="match status" value="1"/>
</dbReference>
<evidence type="ECO:0000256" key="2">
    <source>
        <dbReference type="ARBA" id="ARBA00005641"/>
    </source>
</evidence>
<dbReference type="EC" id="3.2.1.78" evidence="3"/>
<evidence type="ECO:0000256" key="3">
    <source>
        <dbReference type="ARBA" id="ARBA00012706"/>
    </source>
</evidence>
<dbReference type="Gene3D" id="3.20.20.80">
    <property type="entry name" value="Glycosidases"/>
    <property type="match status" value="1"/>
</dbReference>
<dbReference type="GeneID" id="37041611"/>
<feature type="chain" id="PRO_5016298092" description="mannan endo-1,4-beta-mannosidase" evidence="6">
    <location>
        <begin position="20"/>
        <end position="467"/>
    </location>
</feature>
<protein>
    <recommendedName>
        <fullName evidence="3">mannan endo-1,4-beta-mannosidase</fullName>
        <ecNumber evidence="3">3.2.1.78</ecNumber>
    </recommendedName>
</protein>
<dbReference type="InterPro" id="IPR045053">
    <property type="entry name" value="MAN-like"/>
</dbReference>
<organism evidence="8 9">
    <name type="scientific">Acaromyces ingoldii</name>
    <dbReference type="NCBI Taxonomy" id="215250"/>
    <lineage>
        <taxon>Eukaryota</taxon>
        <taxon>Fungi</taxon>
        <taxon>Dikarya</taxon>
        <taxon>Basidiomycota</taxon>
        <taxon>Ustilaginomycotina</taxon>
        <taxon>Exobasidiomycetes</taxon>
        <taxon>Exobasidiales</taxon>
        <taxon>Cryptobasidiaceae</taxon>
        <taxon>Acaromyces</taxon>
    </lineage>
</organism>
<dbReference type="InterPro" id="IPR001547">
    <property type="entry name" value="Glyco_hydro_5"/>
</dbReference>
<dbReference type="PANTHER" id="PTHR31451">
    <property type="match status" value="1"/>
</dbReference>
<dbReference type="Proteomes" id="UP000245768">
    <property type="component" value="Unassembled WGS sequence"/>
</dbReference>
<name>A0A316YKR6_9BASI</name>
<dbReference type="PANTHER" id="PTHR31451:SF40">
    <property type="entry name" value="GLYCOSIDE HYDROLASE FAMILY 5 DOMAIN-CONTAINING PROTEIN"/>
    <property type="match status" value="1"/>
</dbReference>
<sequence>MVNLSRLILPLFLVLGCQGANIVEERAAQAQKPLSSGSDIAQVKSKDNFVRVDGLTLRQGSDQQQHYLSALNYWSCMNLAAGKEADGDYQRLLEELDQMAEAGINHLRVMAASEGSPTRQPFRILPALQTSPGRYDEDVFVGLDRCVAEAAKRGFRLTMVLGNTWQWTGGLAQLYSWAHKDQEIPYPRSWNISAAPQRHDGVHAGWGNWTRASDGPFNEMTNKFYTDEAAQKIYNGHVLKVLHRKNTVNGLVYSQDPAIMAWEPINEPQVQGDYSRPHPEDAMIRWHNSVAALIKANTPHQLVTTGFEGKQGRDYFRAIAQSRDIDYACSHIWPHIWGYYDMLDASKENLNRALDFVKDYIANAEKWASELGKPLFVEEFGFPRDNWLLDVTKGDYQYGSRATTTHRDALFQQVLSQVWESYSEKRGLVGAAPWSYGGISRPETQILTKQGIVWSGDPPQERTCWSP</sequence>
<keyword evidence="4 8" id="KW-0378">Hydrolase</keyword>
<evidence type="ECO:0000256" key="1">
    <source>
        <dbReference type="ARBA" id="ARBA00001678"/>
    </source>
</evidence>